<keyword evidence="2" id="KW-1185">Reference proteome</keyword>
<dbReference type="Proteomes" id="UP000886998">
    <property type="component" value="Unassembled WGS sequence"/>
</dbReference>
<evidence type="ECO:0000313" key="1">
    <source>
        <dbReference type="EMBL" id="GFY66170.1"/>
    </source>
</evidence>
<accession>A0A8X7CHN1</accession>
<comment type="caution">
    <text evidence="1">The sequence shown here is derived from an EMBL/GenBank/DDBJ whole genome shotgun (WGS) entry which is preliminary data.</text>
</comment>
<protein>
    <submittedName>
        <fullName evidence="1">Uncharacterized protein</fullName>
    </submittedName>
</protein>
<dbReference type="AlphaFoldDB" id="A0A8X7CHN1"/>
<evidence type="ECO:0000313" key="2">
    <source>
        <dbReference type="Proteomes" id="UP000886998"/>
    </source>
</evidence>
<reference evidence="1" key="1">
    <citation type="submission" date="2020-08" db="EMBL/GenBank/DDBJ databases">
        <title>Multicomponent nature underlies the extraordinary mechanical properties of spider dragline silk.</title>
        <authorList>
            <person name="Kono N."/>
            <person name="Nakamura H."/>
            <person name="Mori M."/>
            <person name="Yoshida Y."/>
            <person name="Ohtoshi R."/>
            <person name="Malay A.D."/>
            <person name="Moran D.A.P."/>
            <person name="Tomita M."/>
            <person name="Numata K."/>
            <person name="Arakawa K."/>
        </authorList>
    </citation>
    <scope>NUCLEOTIDE SEQUENCE</scope>
</reference>
<proteinExistence type="predicted"/>
<organism evidence="1 2">
    <name type="scientific">Trichonephila inaurata madagascariensis</name>
    <dbReference type="NCBI Taxonomy" id="2747483"/>
    <lineage>
        <taxon>Eukaryota</taxon>
        <taxon>Metazoa</taxon>
        <taxon>Ecdysozoa</taxon>
        <taxon>Arthropoda</taxon>
        <taxon>Chelicerata</taxon>
        <taxon>Arachnida</taxon>
        <taxon>Araneae</taxon>
        <taxon>Araneomorphae</taxon>
        <taxon>Entelegynae</taxon>
        <taxon>Araneoidea</taxon>
        <taxon>Nephilidae</taxon>
        <taxon>Trichonephila</taxon>
        <taxon>Trichonephila inaurata</taxon>
    </lineage>
</organism>
<sequence length="92" mass="10959">MLLIQKRNNFFGIRFKGKEIFSRFLFICKEETLRCDLAPNLNPLYTSDNPREWFYCMNALSIEYTFQETRLIENPISTSVKSLELHDKLGLF</sequence>
<name>A0A8X7CHN1_9ARAC</name>
<dbReference type="EMBL" id="BMAV01015871">
    <property type="protein sequence ID" value="GFY66170.1"/>
    <property type="molecule type" value="Genomic_DNA"/>
</dbReference>
<gene>
    <name evidence="1" type="ORF">TNIN_341651</name>
</gene>